<reference evidence="2" key="1">
    <citation type="submission" date="2023-05" db="EMBL/GenBank/DDBJ databases">
        <title>Nepenthes gracilis genome sequencing.</title>
        <authorList>
            <person name="Fukushima K."/>
        </authorList>
    </citation>
    <scope>NUCLEOTIDE SEQUENCE</scope>
    <source>
        <strain evidence="2">SING2019-196</strain>
    </source>
</reference>
<gene>
    <name evidence="2" type="ORF">Nepgr_003833</name>
</gene>
<sequence>MDRIAPGHSNLSSPANASTMPESKQQGRLKAAASASKSGSFSSDYGSSTVRSSAPFTPTGSASHSPQHIPCQSMESISSPPSTSNPPSSGFSCSIGALQKRQPTAETKVNAN</sequence>
<dbReference type="EMBL" id="BSYO01000003">
    <property type="protein sequence ID" value="GMH01994.1"/>
    <property type="molecule type" value="Genomic_DNA"/>
</dbReference>
<comment type="caution">
    <text evidence="2">The sequence shown here is derived from an EMBL/GenBank/DDBJ whole genome shotgun (WGS) entry which is preliminary data.</text>
</comment>
<feature type="compositionally biased region" description="Polar residues" evidence="1">
    <location>
        <begin position="9"/>
        <end position="26"/>
    </location>
</feature>
<protein>
    <submittedName>
        <fullName evidence="2">Uncharacterized protein</fullName>
    </submittedName>
</protein>
<feature type="compositionally biased region" description="Low complexity" evidence="1">
    <location>
        <begin position="73"/>
        <end position="94"/>
    </location>
</feature>
<name>A0AAD3XE81_NEPGR</name>
<feature type="region of interest" description="Disordered" evidence="1">
    <location>
        <begin position="1"/>
        <end position="112"/>
    </location>
</feature>
<dbReference type="AlphaFoldDB" id="A0AAD3XE81"/>
<feature type="compositionally biased region" description="Polar residues" evidence="1">
    <location>
        <begin position="101"/>
        <end position="112"/>
    </location>
</feature>
<dbReference type="Proteomes" id="UP001279734">
    <property type="component" value="Unassembled WGS sequence"/>
</dbReference>
<proteinExistence type="predicted"/>
<accession>A0AAD3XE81</accession>
<keyword evidence="3" id="KW-1185">Reference proteome</keyword>
<feature type="compositionally biased region" description="Low complexity" evidence="1">
    <location>
        <begin position="30"/>
        <end position="48"/>
    </location>
</feature>
<organism evidence="2 3">
    <name type="scientific">Nepenthes gracilis</name>
    <name type="common">Slender pitcher plant</name>
    <dbReference type="NCBI Taxonomy" id="150966"/>
    <lineage>
        <taxon>Eukaryota</taxon>
        <taxon>Viridiplantae</taxon>
        <taxon>Streptophyta</taxon>
        <taxon>Embryophyta</taxon>
        <taxon>Tracheophyta</taxon>
        <taxon>Spermatophyta</taxon>
        <taxon>Magnoliopsida</taxon>
        <taxon>eudicotyledons</taxon>
        <taxon>Gunneridae</taxon>
        <taxon>Pentapetalae</taxon>
        <taxon>Caryophyllales</taxon>
        <taxon>Nepenthaceae</taxon>
        <taxon>Nepenthes</taxon>
    </lineage>
</organism>
<feature type="compositionally biased region" description="Polar residues" evidence="1">
    <location>
        <begin position="49"/>
        <end position="66"/>
    </location>
</feature>
<evidence type="ECO:0000313" key="3">
    <source>
        <dbReference type="Proteomes" id="UP001279734"/>
    </source>
</evidence>
<evidence type="ECO:0000313" key="2">
    <source>
        <dbReference type="EMBL" id="GMH01994.1"/>
    </source>
</evidence>
<evidence type="ECO:0000256" key="1">
    <source>
        <dbReference type="SAM" id="MobiDB-lite"/>
    </source>
</evidence>